<dbReference type="InterPro" id="IPR027417">
    <property type="entry name" value="P-loop_NTPase"/>
</dbReference>
<keyword evidence="4 10" id="KW-0067">ATP-binding</keyword>
<dbReference type="PROSITE" id="PS00211">
    <property type="entry name" value="ABC_TRANSPORTER_1"/>
    <property type="match status" value="1"/>
</dbReference>
<dbReference type="InterPro" id="IPR003439">
    <property type="entry name" value="ABC_transporter-like_ATP-bd"/>
</dbReference>
<feature type="transmembrane region" description="Helical" evidence="7">
    <location>
        <begin position="270"/>
        <end position="294"/>
    </location>
</feature>
<dbReference type="RefSeq" id="WP_213300574.1">
    <property type="nucleotide sequence ID" value="NZ_JAGYVZ010000011.1"/>
</dbReference>
<evidence type="ECO:0000313" key="10">
    <source>
        <dbReference type="EMBL" id="MBS7231927.1"/>
    </source>
</evidence>
<comment type="caution">
    <text evidence="10">The sequence shown here is derived from an EMBL/GenBank/DDBJ whole genome shotgun (WGS) entry which is preliminary data.</text>
</comment>
<evidence type="ECO:0000256" key="1">
    <source>
        <dbReference type="ARBA" id="ARBA00004651"/>
    </source>
</evidence>
<feature type="transmembrane region" description="Helical" evidence="7">
    <location>
        <begin position="79"/>
        <end position="100"/>
    </location>
</feature>
<dbReference type="PROSITE" id="PS50929">
    <property type="entry name" value="ABC_TM1F"/>
    <property type="match status" value="1"/>
</dbReference>
<keyword evidence="3" id="KW-0547">Nucleotide-binding</keyword>
<dbReference type="Gene3D" id="1.20.1560.10">
    <property type="entry name" value="ABC transporter type 1, transmembrane domain"/>
    <property type="match status" value="1"/>
</dbReference>
<dbReference type="Proteomes" id="UP000722625">
    <property type="component" value="Unassembled WGS sequence"/>
</dbReference>
<dbReference type="SMART" id="SM00382">
    <property type="entry name" value="AAA"/>
    <property type="match status" value="1"/>
</dbReference>
<dbReference type="Pfam" id="PF00664">
    <property type="entry name" value="ABC_membrane"/>
    <property type="match status" value="1"/>
</dbReference>
<evidence type="ECO:0000313" key="11">
    <source>
        <dbReference type="Proteomes" id="UP000722625"/>
    </source>
</evidence>
<evidence type="ECO:0000256" key="2">
    <source>
        <dbReference type="ARBA" id="ARBA00022692"/>
    </source>
</evidence>
<comment type="subcellular location">
    <subcellularLocation>
        <location evidence="1">Cell membrane</location>
        <topology evidence="1">Multi-pass membrane protein</topology>
    </subcellularLocation>
</comment>
<evidence type="ECO:0000256" key="5">
    <source>
        <dbReference type="ARBA" id="ARBA00022989"/>
    </source>
</evidence>
<dbReference type="Gene3D" id="3.40.50.300">
    <property type="entry name" value="P-loop containing nucleotide triphosphate hydrolases"/>
    <property type="match status" value="1"/>
</dbReference>
<evidence type="ECO:0000256" key="3">
    <source>
        <dbReference type="ARBA" id="ARBA00022741"/>
    </source>
</evidence>
<dbReference type="PROSITE" id="PS50893">
    <property type="entry name" value="ABC_TRANSPORTER_2"/>
    <property type="match status" value="1"/>
</dbReference>
<protein>
    <submittedName>
        <fullName evidence="10">ABC transporter ATP-binding protein</fullName>
    </submittedName>
</protein>
<gene>
    <name evidence="10" type="ORF">KHA90_12925</name>
</gene>
<dbReference type="EMBL" id="JAGYVZ010000011">
    <property type="protein sequence ID" value="MBS7231927.1"/>
    <property type="molecule type" value="Genomic_DNA"/>
</dbReference>
<dbReference type="PANTHER" id="PTHR24221">
    <property type="entry name" value="ATP-BINDING CASSETTE SUB-FAMILY B"/>
    <property type="match status" value="1"/>
</dbReference>
<keyword evidence="5 7" id="KW-1133">Transmembrane helix</keyword>
<evidence type="ECO:0000259" key="9">
    <source>
        <dbReference type="PROSITE" id="PS50929"/>
    </source>
</evidence>
<dbReference type="InterPro" id="IPR011527">
    <property type="entry name" value="ABC1_TM_dom"/>
</dbReference>
<organism evidence="10 11">
    <name type="scientific">Flavobacterium psychroterrae</name>
    <dbReference type="NCBI Taxonomy" id="2133767"/>
    <lineage>
        <taxon>Bacteria</taxon>
        <taxon>Pseudomonadati</taxon>
        <taxon>Bacteroidota</taxon>
        <taxon>Flavobacteriia</taxon>
        <taxon>Flavobacteriales</taxon>
        <taxon>Flavobacteriaceae</taxon>
        <taxon>Flavobacterium</taxon>
    </lineage>
</organism>
<dbReference type="GO" id="GO:0005524">
    <property type="term" value="F:ATP binding"/>
    <property type="evidence" value="ECO:0007669"/>
    <property type="project" value="UniProtKB-KW"/>
</dbReference>
<keyword evidence="2 7" id="KW-0812">Transmembrane</keyword>
<feature type="transmembrane region" description="Helical" evidence="7">
    <location>
        <begin position="151"/>
        <end position="177"/>
    </location>
</feature>
<keyword evidence="11" id="KW-1185">Reference proteome</keyword>
<evidence type="ECO:0000256" key="7">
    <source>
        <dbReference type="SAM" id="Phobius"/>
    </source>
</evidence>
<feature type="transmembrane region" description="Helical" evidence="7">
    <location>
        <begin position="183"/>
        <end position="201"/>
    </location>
</feature>
<dbReference type="InterPro" id="IPR039421">
    <property type="entry name" value="Type_1_exporter"/>
</dbReference>
<reference evidence="10 11" key="1">
    <citation type="journal article" date="2018" name="Int. J. Syst. Evol. Microbiol.">
        <title>Flavobacterium chryseum sp. nov. and Flavobacterium psychroterrae sp. nov., novel environmental bacteria isolated from Antarctica.</title>
        <authorList>
            <person name="Kralova S."/>
            <person name="Svec P."/>
            <person name="Busse H.J."/>
            <person name="Stankova E."/>
            <person name="Vaczi P."/>
            <person name="Sedlacek I."/>
        </authorList>
    </citation>
    <scope>NUCLEOTIDE SEQUENCE [LARGE SCALE GENOMIC DNA]</scope>
    <source>
        <strain evidence="10 11">CCM 8827</strain>
    </source>
</reference>
<evidence type="ECO:0000256" key="4">
    <source>
        <dbReference type="ARBA" id="ARBA00022840"/>
    </source>
</evidence>
<accession>A0ABS5PCA7</accession>
<feature type="domain" description="ABC transporter" evidence="8">
    <location>
        <begin position="360"/>
        <end position="583"/>
    </location>
</feature>
<evidence type="ECO:0000256" key="6">
    <source>
        <dbReference type="ARBA" id="ARBA00023136"/>
    </source>
</evidence>
<dbReference type="InterPro" id="IPR003593">
    <property type="entry name" value="AAA+_ATPase"/>
</dbReference>
<dbReference type="SUPFAM" id="SSF90123">
    <property type="entry name" value="ABC transporter transmembrane region"/>
    <property type="match status" value="1"/>
</dbReference>
<evidence type="ECO:0000259" key="8">
    <source>
        <dbReference type="PROSITE" id="PS50893"/>
    </source>
</evidence>
<sequence length="585" mass="64619">MTDSIFKNIKKLWQYIGKTRRLHFIFLIILMILASFAEILSIGAVFPFFGVLMDPNKILDVPFILPFLKTFNITATDQIIAAVTIFFCLAVILAGAMRIMSTWVSVRLSFALGRDLSNDIYKRTLYQPYSIHVSRNSSDVINGIWVKVSEVIFYILMPVFNLISSTILCITLVVTLLVVTPNVALMAIGGLIIVYGVIIKLTKEKLKINSVTIARESNNIIKNLQEGLSGIRDVLIDNSQENFCTTYNNTNSVLRRAQGTNQIIGQIPNFILVSLGMVLIAFVSYTLTISGGFAKAMPSLAALTLGLQRLLPNAQQLYAAWSTITGSQASLKDVIDLLEQPYPENIDEAVSLPVPFKRDITVNNVSFRYNENTPLILKNIDLKITKGARIGFIGTTGCGKSTLLDIVMGLLNPSEGNIKVDGQLITESNCRSWQAHIAHVPQIVFLADNTIESNIAFGIPTELIDKNRVRRAAEQAQLAEIIDSWPLKYDTRVGERGVQLSGGQCQRIGIARALYKEASLIILDEATSALDSKTEKEVLDSIENLSKDITILVIAHRLNTLGFCTEVIELDKGGIIKSSLNNILH</sequence>
<dbReference type="Pfam" id="PF00005">
    <property type="entry name" value="ABC_tran"/>
    <property type="match status" value="1"/>
</dbReference>
<dbReference type="InterPro" id="IPR017871">
    <property type="entry name" value="ABC_transporter-like_CS"/>
</dbReference>
<name>A0ABS5PCA7_9FLAO</name>
<proteinExistence type="predicted"/>
<dbReference type="SUPFAM" id="SSF52540">
    <property type="entry name" value="P-loop containing nucleoside triphosphate hydrolases"/>
    <property type="match status" value="1"/>
</dbReference>
<dbReference type="PANTHER" id="PTHR24221:SF632">
    <property type="entry name" value="ATP-DEPENDENT LIPID A-CORE FLIPPASE"/>
    <property type="match status" value="1"/>
</dbReference>
<keyword evidence="6 7" id="KW-0472">Membrane</keyword>
<feature type="transmembrane region" description="Helical" evidence="7">
    <location>
        <begin position="21"/>
        <end position="49"/>
    </location>
</feature>
<dbReference type="InterPro" id="IPR036640">
    <property type="entry name" value="ABC1_TM_sf"/>
</dbReference>
<feature type="domain" description="ABC transmembrane type-1" evidence="9">
    <location>
        <begin position="25"/>
        <end position="326"/>
    </location>
</feature>